<dbReference type="AlphaFoldDB" id="A0A1S3XR64"/>
<evidence type="ECO:0000313" key="8">
    <source>
        <dbReference type="RefSeq" id="XP_016442438.1"/>
    </source>
</evidence>
<keyword evidence="3" id="KW-0862">Zinc</keyword>
<evidence type="ECO:0000256" key="6">
    <source>
        <dbReference type="SAM" id="Phobius"/>
    </source>
</evidence>
<dbReference type="PaxDb" id="4097-A0A1S3XR64"/>
<reference evidence="8" key="1">
    <citation type="submission" date="2025-08" db="UniProtKB">
        <authorList>
            <consortium name="RefSeq"/>
        </authorList>
    </citation>
    <scope>IDENTIFICATION</scope>
</reference>
<evidence type="ECO:0000259" key="7">
    <source>
        <dbReference type="PROSITE" id="PS51999"/>
    </source>
</evidence>
<evidence type="ECO:0000256" key="3">
    <source>
        <dbReference type="ARBA" id="ARBA00022833"/>
    </source>
</evidence>
<dbReference type="InterPro" id="IPR010666">
    <property type="entry name" value="Znf_GRF"/>
</dbReference>
<dbReference type="PROSITE" id="PS51999">
    <property type="entry name" value="ZF_GRF"/>
    <property type="match status" value="1"/>
</dbReference>
<dbReference type="Pfam" id="PF06839">
    <property type="entry name" value="Zn_ribbon_GRF"/>
    <property type="match status" value="1"/>
</dbReference>
<dbReference type="GO" id="GO:0008270">
    <property type="term" value="F:zinc ion binding"/>
    <property type="evidence" value="ECO:0007669"/>
    <property type="project" value="UniProtKB-KW"/>
</dbReference>
<keyword evidence="6" id="KW-0472">Membrane</keyword>
<evidence type="ECO:0000256" key="1">
    <source>
        <dbReference type="ARBA" id="ARBA00022723"/>
    </source>
</evidence>
<dbReference type="SMR" id="A0A1S3XR64"/>
<evidence type="ECO:0000256" key="4">
    <source>
        <dbReference type="PROSITE-ProRule" id="PRU01343"/>
    </source>
</evidence>
<dbReference type="OrthoDB" id="1301864at2759"/>
<dbReference type="KEGG" id="nta:107767850"/>
<gene>
    <name evidence="8" type="primary">LOC107767850</name>
</gene>
<keyword evidence="6" id="KW-1133">Transmembrane helix</keyword>
<accession>A0A1S3XR64</accession>
<feature type="domain" description="GRF-type" evidence="7">
    <location>
        <begin position="16"/>
        <end position="57"/>
    </location>
</feature>
<keyword evidence="1" id="KW-0479">Metal-binding</keyword>
<organism evidence="8">
    <name type="scientific">Nicotiana tabacum</name>
    <name type="common">Common tobacco</name>
    <dbReference type="NCBI Taxonomy" id="4097"/>
    <lineage>
        <taxon>Eukaryota</taxon>
        <taxon>Viridiplantae</taxon>
        <taxon>Streptophyta</taxon>
        <taxon>Embryophyta</taxon>
        <taxon>Tracheophyta</taxon>
        <taxon>Spermatophyta</taxon>
        <taxon>Magnoliopsida</taxon>
        <taxon>eudicotyledons</taxon>
        <taxon>Gunneridae</taxon>
        <taxon>Pentapetalae</taxon>
        <taxon>asterids</taxon>
        <taxon>lamiids</taxon>
        <taxon>Solanales</taxon>
        <taxon>Solanaceae</taxon>
        <taxon>Nicotianoideae</taxon>
        <taxon>Nicotianeae</taxon>
        <taxon>Nicotiana</taxon>
    </lineage>
</organism>
<keyword evidence="5" id="KW-0175">Coiled coil</keyword>
<dbReference type="PANTHER" id="PTHR33248">
    <property type="entry name" value="ZINC ION-BINDING PROTEIN"/>
    <property type="match status" value="1"/>
</dbReference>
<feature type="transmembrane region" description="Helical" evidence="6">
    <location>
        <begin position="112"/>
        <end position="130"/>
    </location>
</feature>
<keyword evidence="6" id="KW-0812">Transmembrane</keyword>
<feature type="coiled-coil region" evidence="5">
    <location>
        <begin position="73"/>
        <end position="100"/>
    </location>
</feature>
<evidence type="ECO:0000256" key="5">
    <source>
        <dbReference type="SAM" id="Coils"/>
    </source>
</evidence>
<evidence type="ECO:0000256" key="2">
    <source>
        <dbReference type="ARBA" id="ARBA00022771"/>
    </source>
</evidence>
<dbReference type="RefSeq" id="XP_016442438.1">
    <property type="nucleotide sequence ID" value="XM_016586952.1"/>
</dbReference>
<protein>
    <recommendedName>
        <fullName evidence="7">GRF-type domain-containing protein</fullName>
    </recommendedName>
</protein>
<keyword evidence="2 4" id="KW-0863">Zinc-finger</keyword>
<proteinExistence type="predicted"/>
<name>A0A1S3XR64_TOBAC</name>
<sequence length="132" mass="14798">MSQGSSSTLVSSQIKCHCGLIASHLTSKTIANPGRKFYKCSKPNDYSCRFFLWEDEVFPVNHMNANRELGSSMDVVMLDIEKLKQEVAAMEAKNHSQVIEVSILEEKVSKTWIILLIILGLFLGFVATSMKK</sequence>